<protein>
    <submittedName>
        <fullName evidence="2">1289_t:CDS:1</fullName>
    </submittedName>
</protein>
<proteinExistence type="predicted"/>
<reference evidence="2" key="1">
    <citation type="submission" date="2021-06" db="EMBL/GenBank/DDBJ databases">
        <authorList>
            <person name="Kallberg Y."/>
            <person name="Tangrot J."/>
            <person name="Rosling A."/>
        </authorList>
    </citation>
    <scope>NUCLEOTIDE SEQUENCE</scope>
    <source>
        <strain evidence="2">87-6 pot B 2015</strain>
    </source>
</reference>
<evidence type="ECO:0000256" key="1">
    <source>
        <dbReference type="SAM" id="MobiDB-lite"/>
    </source>
</evidence>
<evidence type="ECO:0000313" key="2">
    <source>
        <dbReference type="EMBL" id="CAG8717464.1"/>
    </source>
</evidence>
<dbReference type="InterPro" id="IPR011990">
    <property type="entry name" value="TPR-like_helical_dom_sf"/>
</dbReference>
<feature type="region of interest" description="Disordered" evidence="1">
    <location>
        <begin position="1"/>
        <end position="25"/>
    </location>
</feature>
<organism evidence="2 3">
    <name type="scientific">Funneliformis mosseae</name>
    <name type="common">Endomycorrhizal fungus</name>
    <name type="synonym">Glomus mosseae</name>
    <dbReference type="NCBI Taxonomy" id="27381"/>
    <lineage>
        <taxon>Eukaryota</taxon>
        <taxon>Fungi</taxon>
        <taxon>Fungi incertae sedis</taxon>
        <taxon>Mucoromycota</taxon>
        <taxon>Glomeromycotina</taxon>
        <taxon>Glomeromycetes</taxon>
        <taxon>Glomerales</taxon>
        <taxon>Glomeraceae</taxon>
        <taxon>Funneliformis</taxon>
    </lineage>
</organism>
<evidence type="ECO:0000313" key="3">
    <source>
        <dbReference type="Proteomes" id="UP000789375"/>
    </source>
</evidence>
<sequence length="406" mass="46383">MSTGEPSQTSDLRRDNESNKSSSIDVETLSLEAESFISFKSKRSDSTVKSSIASLTESISKMSVTSSLKQKKDRIITSVKNRLKDFNKKMHQTFDKGFQDFVSKDKERKLEENFLGYYECLIPSNSELSIPKISLTTARIDLHETKTQEPEKAKYLVLTKIKESPYINNSSLFIITGKGSKIENGGWTGKKFNEFPQWMQNDSIKDLIVENPVKGLGTYRVLIKNIENTDNEGNIYKNINLKELEEIAEKEDGFNYKMLLAGYYIMGTNDLKTANLHPAEEMYKNATEWYRKAEKSGSVEAKLCLGYMHCIGFSMLDYNPETAKKLFKEVIKANAVSEKTNSSKETTSEELARIAMRNIAILYHNSYVIKPFEWKNIIKDSQSAYNLGLLYEDKDGIKAEKWFEKA</sequence>
<dbReference type="SUPFAM" id="SSF81901">
    <property type="entry name" value="HCP-like"/>
    <property type="match status" value="1"/>
</dbReference>
<comment type="caution">
    <text evidence="2">The sequence shown here is derived from an EMBL/GenBank/DDBJ whole genome shotgun (WGS) entry which is preliminary data.</text>
</comment>
<dbReference type="Proteomes" id="UP000789375">
    <property type="component" value="Unassembled WGS sequence"/>
</dbReference>
<name>A0A9N9I2H4_FUNMO</name>
<feature type="non-terminal residue" evidence="2">
    <location>
        <position position="406"/>
    </location>
</feature>
<keyword evidence="3" id="KW-1185">Reference proteome</keyword>
<dbReference type="AlphaFoldDB" id="A0A9N9I2H4"/>
<dbReference type="Gene3D" id="1.25.40.10">
    <property type="entry name" value="Tetratricopeptide repeat domain"/>
    <property type="match status" value="1"/>
</dbReference>
<gene>
    <name evidence="2" type="ORF">FMOSSE_LOCUS14741</name>
</gene>
<feature type="compositionally biased region" description="Polar residues" evidence="1">
    <location>
        <begin position="1"/>
        <end position="10"/>
    </location>
</feature>
<dbReference type="EMBL" id="CAJVPP010012365">
    <property type="protein sequence ID" value="CAG8717464.1"/>
    <property type="molecule type" value="Genomic_DNA"/>
</dbReference>
<accession>A0A9N9I2H4</accession>